<keyword evidence="4" id="KW-1185">Reference proteome</keyword>
<dbReference type="OrthoDB" id="37537at2759"/>
<evidence type="ECO:0000313" key="4">
    <source>
        <dbReference type="Proteomes" id="UP000724874"/>
    </source>
</evidence>
<gene>
    <name evidence="3" type="ORF">CPB84DRAFT_1792546</name>
</gene>
<dbReference type="InterPro" id="IPR050791">
    <property type="entry name" value="Aldo-Keto_reductase"/>
</dbReference>
<dbReference type="SUPFAM" id="SSF51430">
    <property type="entry name" value="NAD(P)-linked oxidoreductase"/>
    <property type="match status" value="1"/>
</dbReference>
<dbReference type="GO" id="GO:0016491">
    <property type="term" value="F:oxidoreductase activity"/>
    <property type="evidence" value="ECO:0007669"/>
    <property type="project" value="UniProtKB-KW"/>
</dbReference>
<sequence length="334" mass="36791">MVLPTREIGNDNVTAMAFGLMGMSAFYSEKSDDDEERFKVLDAAIEAGLTNWDTADVYGDSEDLVGKWLKRTGKRNEIFLATKFGATATGPNGKVEYVRASAEKSLKRLGVETIDLYYLHRADKKTPIEITVSAMAEFVKAGKVRYLGLSEISSETLRRAHAVHPITAVQVEYSPFCLDIEDEKIALLKTCRELGVTVVAYSPLGRGVLAGKFKSRADIPADDWRREIPRFSDENFPNILKLVKGFEEVGKKHNATSGQVALAWLLAQGEDIIPLFGTKNIKNIKENLGAFNVKLGPEEVKELRAIAETADATTLGERYPPNGMQSVFADTAPL</sequence>
<dbReference type="PRINTS" id="PR00069">
    <property type="entry name" value="ALDKETRDTASE"/>
</dbReference>
<dbReference type="Proteomes" id="UP000724874">
    <property type="component" value="Unassembled WGS sequence"/>
</dbReference>
<evidence type="ECO:0000259" key="2">
    <source>
        <dbReference type="Pfam" id="PF00248"/>
    </source>
</evidence>
<protein>
    <submittedName>
        <fullName evidence="3">Aldo/keto reductase</fullName>
    </submittedName>
</protein>
<evidence type="ECO:0000256" key="1">
    <source>
        <dbReference type="ARBA" id="ARBA00023002"/>
    </source>
</evidence>
<accession>A0A9P5NBM3</accession>
<dbReference type="Gene3D" id="3.20.20.100">
    <property type="entry name" value="NADP-dependent oxidoreductase domain"/>
    <property type="match status" value="1"/>
</dbReference>
<dbReference type="AlphaFoldDB" id="A0A9P5NBM3"/>
<feature type="domain" description="NADP-dependent oxidoreductase" evidence="2">
    <location>
        <begin position="17"/>
        <end position="307"/>
    </location>
</feature>
<reference evidence="3" key="1">
    <citation type="submission" date="2020-11" db="EMBL/GenBank/DDBJ databases">
        <authorList>
            <consortium name="DOE Joint Genome Institute"/>
            <person name="Ahrendt S."/>
            <person name="Riley R."/>
            <person name="Andreopoulos W."/>
            <person name="LaButti K."/>
            <person name="Pangilinan J."/>
            <person name="Ruiz-duenas F.J."/>
            <person name="Barrasa J.M."/>
            <person name="Sanchez-Garcia M."/>
            <person name="Camarero S."/>
            <person name="Miyauchi S."/>
            <person name="Serrano A."/>
            <person name="Linde D."/>
            <person name="Babiker R."/>
            <person name="Drula E."/>
            <person name="Ayuso-Fernandez I."/>
            <person name="Pacheco R."/>
            <person name="Padilla G."/>
            <person name="Ferreira P."/>
            <person name="Barriuso J."/>
            <person name="Kellner H."/>
            <person name="Castanera R."/>
            <person name="Alfaro M."/>
            <person name="Ramirez L."/>
            <person name="Pisabarro A.G."/>
            <person name="Kuo A."/>
            <person name="Tritt A."/>
            <person name="Lipzen A."/>
            <person name="He G."/>
            <person name="Yan M."/>
            <person name="Ng V."/>
            <person name="Cullen D."/>
            <person name="Martin F."/>
            <person name="Rosso M.-N."/>
            <person name="Henrissat B."/>
            <person name="Hibbett D."/>
            <person name="Martinez A.T."/>
            <person name="Grigoriev I.V."/>
        </authorList>
    </citation>
    <scope>NUCLEOTIDE SEQUENCE</scope>
    <source>
        <strain evidence="3">AH 44721</strain>
    </source>
</reference>
<dbReference type="InterPro" id="IPR023210">
    <property type="entry name" value="NADP_OxRdtase_dom"/>
</dbReference>
<organism evidence="3 4">
    <name type="scientific">Gymnopilus junonius</name>
    <name type="common">Spectacular rustgill mushroom</name>
    <name type="synonym">Gymnopilus spectabilis subsp. junonius</name>
    <dbReference type="NCBI Taxonomy" id="109634"/>
    <lineage>
        <taxon>Eukaryota</taxon>
        <taxon>Fungi</taxon>
        <taxon>Dikarya</taxon>
        <taxon>Basidiomycota</taxon>
        <taxon>Agaricomycotina</taxon>
        <taxon>Agaricomycetes</taxon>
        <taxon>Agaricomycetidae</taxon>
        <taxon>Agaricales</taxon>
        <taxon>Agaricineae</taxon>
        <taxon>Hymenogastraceae</taxon>
        <taxon>Gymnopilus</taxon>
    </lineage>
</organism>
<proteinExistence type="predicted"/>
<dbReference type="Pfam" id="PF00248">
    <property type="entry name" value="Aldo_ket_red"/>
    <property type="match status" value="1"/>
</dbReference>
<dbReference type="GO" id="GO:0005737">
    <property type="term" value="C:cytoplasm"/>
    <property type="evidence" value="ECO:0007669"/>
    <property type="project" value="TreeGrafter"/>
</dbReference>
<dbReference type="InterPro" id="IPR020471">
    <property type="entry name" value="AKR"/>
</dbReference>
<dbReference type="InterPro" id="IPR036812">
    <property type="entry name" value="NAD(P)_OxRdtase_dom_sf"/>
</dbReference>
<dbReference type="PANTHER" id="PTHR43625">
    <property type="entry name" value="AFLATOXIN B1 ALDEHYDE REDUCTASE"/>
    <property type="match status" value="1"/>
</dbReference>
<name>A0A9P5NBM3_GYMJU</name>
<dbReference type="EMBL" id="JADNYJ010000140">
    <property type="protein sequence ID" value="KAF8880468.1"/>
    <property type="molecule type" value="Genomic_DNA"/>
</dbReference>
<comment type="caution">
    <text evidence="3">The sequence shown here is derived from an EMBL/GenBank/DDBJ whole genome shotgun (WGS) entry which is preliminary data.</text>
</comment>
<evidence type="ECO:0000313" key="3">
    <source>
        <dbReference type="EMBL" id="KAF8880468.1"/>
    </source>
</evidence>
<dbReference type="PANTHER" id="PTHR43625:SF40">
    <property type="entry name" value="ALDO-KETO REDUCTASE YAKC [NADP(+)]"/>
    <property type="match status" value="1"/>
</dbReference>
<keyword evidence="1" id="KW-0560">Oxidoreductase</keyword>